<name>A0A8H7ADP1_9EURO</name>
<dbReference type="Gene3D" id="3.40.50.1460">
    <property type="match status" value="1"/>
</dbReference>
<comment type="caution">
    <text evidence="3">The sequence shown here is derived from an EMBL/GenBank/DDBJ whole genome shotgun (WGS) entry which is preliminary data.</text>
</comment>
<organism evidence="3 4">
    <name type="scientific">Endocarpon pusillum</name>
    <dbReference type="NCBI Taxonomy" id="364733"/>
    <lineage>
        <taxon>Eukaryota</taxon>
        <taxon>Fungi</taxon>
        <taxon>Dikarya</taxon>
        <taxon>Ascomycota</taxon>
        <taxon>Pezizomycotina</taxon>
        <taxon>Eurotiomycetes</taxon>
        <taxon>Chaetothyriomycetidae</taxon>
        <taxon>Verrucariales</taxon>
        <taxon>Verrucariaceae</taxon>
        <taxon>Endocarpon</taxon>
    </lineage>
</organism>
<evidence type="ECO:0000259" key="2">
    <source>
        <dbReference type="Pfam" id="PF00656"/>
    </source>
</evidence>
<gene>
    <name evidence="3" type="ORF">GJ744_012223</name>
</gene>
<dbReference type="InterPro" id="IPR050452">
    <property type="entry name" value="Metacaspase"/>
</dbReference>
<dbReference type="EMBL" id="JAACFV010000093">
    <property type="protein sequence ID" value="KAF7506159.1"/>
    <property type="molecule type" value="Genomic_DNA"/>
</dbReference>
<dbReference type="PANTHER" id="PTHR48104:SF30">
    <property type="entry name" value="METACASPASE-1"/>
    <property type="match status" value="1"/>
</dbReference>
<reference evidence="3" key="1">
    <citation type="submission" date="2020-02" db="EMBL/GenBank/DDBJ databases">
        <authorList>
            <person name="Palmer J.M."/>
        </authorList>
    </citation>
    <scope>NUCLEOTIDE SEQUENCE</scope>
    <source>
        <strain evidence="3">EPUS1.4</strain>
        <tissue evidence="3">Thallus</tissue>
    </source>
</reference>
<dbReference type="OrthoDB" id="3223806at2759"/>
<evidence type="ECO:0000313" key="3">
    <source>
        <dbReference type="EMBL" id="KAF7506159.1"/>
    </source>
</evidence>
<dbReference type="GO" id="GO:0005737">
    <property type="term" value="C:cytoplasm"/>
    <property type="evidence" value="ECO:0007669"/>
    <property type="project" value="TreeGrafter"/>
</dbReference>
<dbReference type="GO" id="GO:0004197">
    <property type="term" value="F:cysteine-type endopeptidase activity"/>
    <property type="evidence" value="ECO:0007669"/>
    <property type="project" value="InterPro"/>
</dbReference>
<dbReference type="GO" id="GO:0006508">
    <property type="term" value="P:proteolysis"/>
    <property type="evidence" value="ECO:0007669"/>
    <property type="project" value="InterPro"/>
</dbReference>
<comment type="similarity">
    <text evidence="1">Belongs to the peptidase C14B family.</text>
</comment>
<keyword evidence="4" id="KW-1185">Reference proteome</keyword>
<protein>
    <recommendedName>
        <fullName evidence="2">Peptidase C14 caspase domain-containing protein</fullName>
    </recommendedName>
</protein>
<evidence type="ECO:0000256" key="1">
    <source>
        <dbReference type="ARBA" id="ARBA00009005"/>
    </source>
</evidence>
<dbReference type="Pfam" id="PF00656">
    <property type="entry name" value="Peptidase_C14"/>
    <property type="match status" value="1"/>
</dbReference>
<evidence type="ECO:0000313" key="4">
    <source>
        <dbReference type="Proteomes" id="UP000606974"/>
    </source>
</evidence>
<dbReference type="AlphaFoldDB" id="A0A8H7ADP1"/>
<feature type="domain" description="Peptidase C14 caspase" evidence="2">
    <location>
        <begin position="12"/>
        <end position="242"/>
    </location>
</feature>
<dbReference type="InterPro" id="IPR011600">
    <property type="entry name" value="Pept_C14_caspase"/>
</dbReference>
<sequence>MNAQTTTVTHYSILVGIDDYPDKPLKSCVHDVQNIKEYLESILQKSINVQILTASQTDWKPSGPARGSILWPTYDNIISVFTKVISLAKAGDYVYIHYSGHGTQKPPSGEFSNQSTGDLALVLLSGGEENHVRYLWGFELASLLKNPKKRSWDEVNSPEYRDTSMRPNWLTRPDRYAILAACGSNEEAFGLNSDGQSHGALSYFLLRAIKCVGLKKRHGDIYDHLRARFQSSGLPQNPVLYGNRNQGFFGQVNSDITAIDVSITVRQNGTLELQAGHAHGISTGDKFLLYHLGYAEGDPRSQGHSVVTKVTDARALTSDLERLDTPSVRVRTGWMARALTRYSLQRFPIRLASGLPHRDEWSAALKERSLDIHVDADKHGFAFDVVLNNDTDYDILDESCNKIINLPKKPQDQTSVSQISSILEHLARFRLARDLGNKASADSFRESFEVCVRSNGKSFSPNCLVEMHHNSIADLVVENRGEKVLYVFVYNLGPCWQVVNVYQATYAVVTLESNQKGHKRTISKKLQMKVPEQMKEKDYRSCEDIVKVFVTSQPTSFDLLELPRPCGQ</sequence>
<dbReference type="PANTHER" id="PTHR48104">
    <property type="entry name" value="METACASPASE-4"/>
    <property type="match status" value="1"/>
</dbReference>
<dbReference type="Proteomes" id="UP000606974">
    <property type="component" value="Unassembled WGS sequence"/>
</dbReference>
<accession>A0A8H7ADP1</accession>
<proteinExistence type="inferred from homology"/>